<name>A0AAP0J658_9MAGN</name>
<gene>
    <name evidence="2" type="ORF">Syun_016970</name>
</gene>
<comment type="caution">
    <text evidence="2">The sequence shown here is derived from an EMBL/GenBank/DDBJ whole genome shotgun (WGS) entry which is preliminary data.</text>
</comment>
<evidence type="ECO:0000256" key="1">
    <source>
        <dbReference type="SAM" id="MobiDB-lite"/>
    </source>
</evidence>
<proteinExistence type="predicted"/>
<dbReference type="AlphaFoldDB" id="A0AAP0J658"/>
<keyword evidence="3" id="KW-1185">Reference proteome</keyword>
<evidence type="ECO:0000313" key="3">
    <source>
        <dbReference type="Proteomes" id="UP001420932"/>
    </source>
</evidence>
<protein>
    <submittedName>
        <fullName evidence="2">Uncharacterized protein</fullName>
    </submittedName>
</protein>
<dbReference type="Proteomes" id="UP001420932">
    <property type="component" value="Unassembled WGS sequence"/>
</dbReference>
<dbReference type="EMBL" id="JBBNAF010000007">
    <property type="protein sequence ID" value="KAK9128173.1"/>
    <property type="molecule type" value="Genomic_DNA"/>
</dbReference>
<evidence type="ECO:0000313" key="2">
    <source>
        <dbReference type="EMBL" id="KAK9128173.1"/>
    </source>
</evidence>
<dbReference type="PANTHER" id="PTHR33257:SF4">
    <property type="entry name" value="EXPRESSED PROTEIN"/>
    <property type="match status" value="1"/>
</dbReference>
<dbReference type="Pfam" id="PF05097">
    <property type="entry name" value="DUF688"/>
    <property type="match status" value="1"/>
</dbReference>
<reference evidence="2 3" key="1">
    <citation type="submission" date="2024-01" db="EMBL/GenBank/DDBJ databases">
        <title>Genome assemblies of Stephania.</title>
        <authorList>
            <person name="Yang L."/>
        </authorList>
    </citation>
    <scope>NUCLEOTIDE SEQUENCE [LARGE SCALE GENOMIC DNA]</scope>
    <source>
        <strain evidence="2">YNDBR</strain>
        <tissue evidence="2">Leaf</tissue>
    </source>
</reference>
<dbReference type="InterPro" id="IPR007789">
    <property type="entry name" value="DUF688"/>
</dbReference>
<sequence>MYTTGNLSVPSRTISKERSKADSSLRFYYGGASGAVPFTWESQPGTPKHRSFCDTSLPPLTPPPSYLLKSKKKASKSKTSKAKFLKDRWKILHLK</sequence>
<organism evidence="2 3">
    <name type="scientific">Stephania yunnanensis</name>
    <dbReference type="NCBI Taxonomy" id="152371"/>
    <lineage>
        <taxon>Eukaryota</taxon>
        <taxon>Viridiplantae</taxon>
        <taxon>Streptophyta</taxon>
        <taxon>Embryophyta</taxon>
        <taxon>Tracheophyta</taxon>
        <taxon>Spermatophyta</taxon>
        <taxon>Magnoliopsida</taxon>
        <taxon>Ranunculales</taxon>
        <taxon>Menispermaceae</taxon>
        <taxon>Menispermoideae</taxon>
        <taxon>Cissampelideae</taxon>
        <taxon>Stephania</taxon>
    </lineage>
</organism>
<accession>A0AAP0J658</accession>
<feature type="region of interest" description="Disordered" evidence="1">
    <location>
        <begin position="1"/>
        <end position="20"/>
    </location>
</feature>
<feature type="compositionally biased region" description="Polar residues" evidence="1">
    <location>
        <begin position="1"/>
        <end position="13"/>
    </location>
</feature>
<dbReference type="PANTHER" id="PTHR33257">
    <property type="entry name" value="OS05G0165500 PROTEIN"/>
    <property type="match status" value="1"/>
</dbReference>